<evidence type="ECO:0000313" key="2">
    <source>
        <dbReference type="Proteomes" id="UP000299102"/>
    </source>
</evidence>
<dbReference type="EMBL" id="BGZK01001482">
    <property type="protein sequence ID" value="GBP80799.1"/>
    <property type="molecule type" value="Genomic_DNA"/>
</dbReference>
<organism evidence="1 2">
    <name type="scientific">Eumeta variegata</name>
    <name type="common">Bagworm moth</name>
    <name type="synonym">Eumeta japonica</name>
    <dbReference type="NCBI Taxonomy" id="151549"/>
    <lineage>
        <taxon>Eukaryota</taxon>
        <taxon>Metazoa</taxon>
        <taxon>Ecdysozoa</taxon>
        <taxon>Arthropoda</taxon>
        <taxon>Hexapoda</taxon>
        <taxon>Insecta</taxon>
        <taxon>Pterygota</taxon>
        <taxon>Neoptera</taxon>
        <taxon>Endopterygota</taxon>
        <taxon>Lepidoptera</taxon>
        <taxon>Glossata</taxon>
        <taxon>Ditrysia</taxon>
        <taxon>Tineoidea</taxon>
        <taxon>Psychidae</taxon>
        <taxon>Oiketicinae</taxon>
        <taxon>Eumeta</taxon>
    </lineage>
</organism>
<gene>
    <name evidence="1" type="ORF">EVAR_47285_1</name>
</gene>
<dbReference type="AlphaFoldDB" id="A0A4C1Z1S9"/>
<keyword evidence="2" id="KW-1185">Reference proteome</keyword>
<name>A0A4C1Z1S9_EUMVA</name>
<proteinExistence type="predicted"/>
<sequence length="122" mass="13622">MVVSLTIMVVTGNGGIRVRFRRGSLRNDCDDQGRQRCDAETSYPITGEAFLRGRPPAGVTREGRFDYAPFGGEARRLFSLICIINGGRPQYRPNTAASLDPKPIRGVAKDLTFYDLRCDVFY</sequence>
<comment type="caution">
    <text evidence="1">The sequence shown here is derived from an EMBL/GenBank/DDBJ whole genome shotgun (WGS) entry which is preliminary data.</text>
</comment>
<accession>A0A4C1Z1S9</accession>
<dbReference type="Proteomes" id="UP000299102">
    <property type="component" value="Unassembled WGS sequence"/>
</dbReference>
<reference evidence="1 2" key="1">
    <citation type="journal article" date="2019" name="Commun. Biol.">
        <title>The bagworm genome reveals a unique fibroin gene that provides high tensile strength.</title>
        <authorList>
            <person name="Kono N."/>
            <person name="Nakamura H."/>
            <person name="Ohtoshi R."/>
            <person name="Tomita M."/>
            <person name="Numata K."/>
            <person name="Arakawa K."/>
        </authorList>
    </citation>
    <scope>NUCLEOTIDE SEQUENCE [LARGE SCALE GENOMIC DNA]</scope>
</reference>
<evidence type="ECO:0000313" key="1">
    <source>
        <dbReference type="EMBL" id="GBP80799.1"/>
    </source>
</evidence>
<protein>
    <submittedName>
        <fullName evidence="1">Uncharacterized protein</fullName>
    </submittedName>
</protein>